<evidence type="ECO:0000313" key="10">
    <source>
        <dbReference type="Proteomes" id="UP000015104"/>
    </source>
</evidence>
<dbReference type="eggNOG" id="ENOG502RY5F">
    <property type="taxonomic scope" value="Eukaryota"/>
</dbReference>
<comment type="subcellular location">
    <subcellularLocation>
        <location evidence="1">Membrane</location>
        <topology evidence="1">Single-pass type I membrane protein</topology>
    </subcellularLocation>
</comment>
<dbReference type="GO" id="GO:0005886">
    <property type="term" value="C:plasma membrane"/>
    <property type="evidence" value="ECO:0007669"/>
    <property type="project" value="TreeGrafter"/>
</dbReference>
<feature type="signal peptide" evidence="7">
    <location>
        <begin position="1"/>
        <end position="20"/>
    </location>
</feature>
<protein>
    <recommendedName>
        <fullName evidence="8">Ig-like domain-containing protein</fullName>
    </recommendedName>
</protein>
<evidence type="ECO:0000256" key="1">
    <source>
        <dbReference type="ARBA" id="ARBA00004479"/>
    </source>
</evidence>
<dbReference type="GO" id="GO:0050839">
    <property type="term" value="F:cell adhesion molecule binding"/>
    <property type="evidence" value="ECO:0007669"/>
    <property type="project" value="TreeGrafter"/>
</dbReference>
<feature type="region of interest" description="Disordered" evidence="6">
    <location>
        <begin position="448"/>
        <end position="467"/>
    </location>
</feature>
<dbReference type="SMART" id="SM00408">
    <property type="entry name" value="IGc2"/>
    <property type="match status" value="2"/>
</dbReference>
<keyword evidence="4" id="KW-0325">Glycoprotein</keyword>
<dbReference type="AlphaFoldDB" id="T1KSE3"/>
<dbReference type="Gene3D" id="2.60.40.10">
    <property type="entry name" value="Immunoglobulins"/>
    <property type="match status" value="3"/>
</dbReference>
<dbReference type="InterPro" id="IPR007110">
    <property type="entry name" value="Ig-like_dom"/>
</dbReference>
<dbReference type="SMART" id="SM00407">
    <property type="entry name" value="IGc1"/>
    <property type="match status" value="1"/>
</dbReference>
<dbReference type="SUPFAM" id="SSF48726">
    <property type="entry name" value="Immunoglobulin"/>
    <property type="match status" value="3"/>
</dbReference>
<keyword evidence="7" id="KW-0732">Signal</keyword>
<feature type="domain" description="Ig-like" evidence="8">
    <location>
        <begin position="267"/>
        <end position="361"/>
    </location>
</feature>
<evidence type="ECO:0000256" key="5">
    <source>
        <dbReference type="ARBA" id="ARBA00023319"/>
    </source>
</evidence>
<evidence type="ECO:0000256" key="7">
    <source>
        <dbReference type="SAM" id="SignalP"/>
    </source>
</evidence>
<dbReference type="EMBL" id="CAEY01000424">
    <property type="status" value="NOT_ANNOTATED_CDS"/>
    <property type="molecule type" value="Genomic_DNA"/>
</dbReference>
<feature type="region of interest" description="Disordered" evidence="6">
    <location>
        <begin position="379"/>
        <end position="433"/>
    </location>
</feature>
<dbReference type="PROSITE" id="PS50835">
    <property type="entry name" value="IG_LIKE"/>
    <property type="match status" value="3"/>
</dbReference>
<evidence type="ECO:0000256" key="4">
    <source>
        <dbReference type="ARBA" id="ARBA00023180"/>
    </source>
</evidence>
<proteinExistence type="predicted"/>
<dbReference type="InterPro" id="IPR003598">
    <property type="entry name" value="Ig_sub2"/>
</dbReference>
<dbReference type="Pfam" id="PF08205">
    <property type="entry name" value="C2-set_2"/>
    <property type="match status" value="1"/>
</dbReference>
<dbReference type="SMART" id="SM00409">
    <property type="entry name" value="IG"/>
    <property type="match status" value="3"/>
</dbReference>
<dbReference type="Pfam" id="PF13927">
    <property type="entry name" value="Ig_3"/>
    <property type="match status" value="1"/>
</dbReference>
<evidence type="ECO:0000259" key="8">
    <source>
        <dbReference type="PROSITE" id="PS50835"/>
    </source>
</evidence>
<dbReference type="STRING" id="32264.T1KSE3"/>
<name>T1KSE3_TETUR</name>
<evidence type="ECO:0000256" key="2">
    <source>
        <dbReference type="ARBA" id="ARBA00023136"/>
    </source>
</evidence>
<feature type="compositionally biased region" description="Basic and acidic residues" evidence="6">
    <location>
        <begin position="382"/>
        <end position="392"/>
    </location>
</feature>
<keyword evidence="2" id="KW-0472">Membrane</keyword>
<feature type="chain" id="PRO_5004581668" description="Ig-like domain-containing protein" evidence="7">
    <location>
        <begin position="21"/>
        <end position="505"/>
    </location>
</feature>
<keyword evidence="3" id="KW-1015">Disulfide bond</keyword>
<dbReference type="InterPro" id="IPR003599">
    <property type="entry name" value="Ig_sub"/>
</dbReference>
<dbReference type="OrthoDB" id="6490597at2759"/>
<dbReference type="OMA" id="DEGIWEC"/>
<feature type="domain" description="Ig-like" evidence="8">
    <location>
        <begin position="48"/>
        <end position="131"/>
    </location>
</feature>
<dbReference type="KEGG" id="tut:107366855"/>
<feature type="domain" description="Ig-like" evidence="8">
    <location>
        <begin position="158"/>
        <end position="260"/>
    </location>
</feature>
<dbReference type="GO" id="GO:0098609">
    <property type="term" value="P:cell-cell adhesion"/>
    <property type="evidence" value="ECO:0007669"/>
    <property type="project" value="TreeGrafter"/>
</dbReference>
<accession>T1KSE3</accession>
<feature type="compositionally biased region" description="Pro residues" evidence="6">
    <location>
        <begin position="412"/>
        <end position="428"/>
    </location>
</feature>
<sequence length="505" mass="56573">MIFILSCVGLILMWPQSSYCRLNNQLSVQQCLLIVIQHLTLLLLIQSPHLLGSSVDSDLSNIFRLINPGERLHIPCTVMTPGGSVQWIKNGKTIVLDFSSSQRRHWNITKDGQAFLTINRVTKADEGIWECWELDNNGNVKRKSNVMKITVANVPEGPFLTVDGQRLEETGRVSVRDKRQMTITCIVKGASPAARSINWFINGVNVTDFSQLLMEYSADDDNYESQSVLTMNVTKEDHRKILVCQAEHAAWTKPMSVRTSLNIQYEPAFSLIRDPVFGYPVIEGMSISLRCLIDANPPSQPQWIRDHSLTPGSSRLAKETLFTSPDGALNIASVSFSDTGWYRCTTNHTFGHFSSYSYLLNVKSRSFLKEWTAIMCSSKGSLPDDRNSDDKLTPSLDGDESRGSTSNTRRPYPSPRWSPRYPQRPLPTPDWRKPSTFDNDLSLMSTVSQSTQHGPAFGSKEGQDGRRSFKSVKPFNAGMQLFPSHILSLILSLNLILLVQGQGIV</sequence>
<dbReference type="InterPro" id="IPR013783">
    <property type="entry name" value="Ig-like_fold"/>
</dbReference>
<evidence type="ECO:0000256" key="6">
    <source>
        <dbReference type="SAM" id="MobiDB-lite"/>
    </source>
</evidence>
<dbReference type="InterPro" id="IPR003597">
    <property type="entry name" value="Ig_C1-set"/>
</dbReference>
<dbReference type="PANTHER" id="PTHR11640">
    <property type="entry name" value="NEPHRIN"/>
    <property type="match status" value="1"/>
</dbReference>
<reference evidence="10" key="1">
    <citation type="submission" date="2011-08" db="EMBL/GenBank/DDBJ databases">
        <authorList>
            <person name="Rombauts S."/>
        </authorList>
    </citation>
    <scope>NUCLEOTIDE SEQUENCE</scope>
    <source>
        <strain evidence="10">London</strain>
    </source>
</reference>
<keyword evidence="10" id="KW-1185">Reference proteome</keyword>
<keyword evidence="5" id="KW-0393">Immunoglobulin domain</keyword>
<evidence type="ECO:0000313" key="9">
    <source>
        <dbReference type="EnsemblMetazoa" id="tetur19g02840.1"/>
    </source>
</evidence>
<dbReference type="EnsemblMetazoa" id="tetur19g02840.1">
    <property type="protein sequence ID" value="tetur19g02840.1"/>
    <property type="gene ID" value="tetur19g02840"/>
</dbReference>
<dbReference type="InterPro" id="IPR013162">
    <property type="entry name" value="CD80_C2-set"/>
</dbReference>
<dbReference type="InterPro" id="IPR036179">
    <property type="entry name" value="Ig-like_dom_sf"/>
</dbReference>
<dbReference type="InterPro" id="IPR013151">
    <property type="entry name" value="Immunoglobulin_dom"/>
</dbReference>
<reference evidence="9" key="2">
    <citation type="submission" date="2015-06" db="UniProtKB">
        <authorList>
            <consortium name="EnsemblMetazoa"/>
        </authorList>
    </citation>
    <scope>IDENTIFICATION</scope>
</reference>
<dbReference type="HOGENOM" id="CLU_540071_0_0_1"/>
<evidence type="ECO:0000256" key="3">
    <source>
        <dbReference type="ARBA" id="ARBA00023157"/>
    </source>
</evidence>
<dbReference type="Proteomes" id="UP000015104">
    <property type="component" value="Unassembled WGS sequence"/>
</dbReference>
<dbReference type="GO" id="GO:0005911">
    <property type="term" value="C:cell-cell junction"/>
    <property type="evidence" value="ECO:0007669"/>
    <property type="project" value="TreeGrafter"/>
</dbReference>
<dbReference type="PANTHER" id="PTHR11640:SF155">
    <property type="entry name" value="IG-LIKE DOMAIN-CONTAINING PROTEIN"/>
    <property type="match status" value="1"/>
</dbReference>
<organism evidence="9 10">
    <name type="scientific">Tetranychus urticae</name>
    <name type="common">Two-spotted spider mite</name>
    <dbReference type="NCBI Taxonomy" id="32264"/>
    <lineage>
        <taxon>Eukaryota</taxon>
        <taxon>Metazoa</taxon>
        <taxon>Ecdysozoa</taxon>
        <taxon>Arthropoda</taxon>
        <taxon>Chelicerata</taxon>
        <taxon>Arachnida</taxon>
        <taxon>Acari</taxon>
        <taxon>Acariformes</taxon>
        <taxon>Trombidiformes</taxon>
        <taxon>Prostigmata</taxon>
        <taxon>Eleutherengona</taxon>
        <taxon>Raphignathae</taxon>
        <taxon>Tetranychoidea</taxon>
        <taxon>Tetranychidae</taxon>
        <taxon>Tetranychus</taxon>
    </lineage>
</organism>
<dbReference type="InterPro" id="IPR051275">
    <property type="entry name" value="Cell_adhesion_signaling"/>
</dbReference>
<dbReference type="CDD" id="cd00096">
    <property type="entry name" value="Ig"/>
    <property type="match status" value="1"/>
</dbReference>
<gene>
    <name evidence="9" type="primary">107366855</name>
</gene>
<dbReference type="Pfam" id="PF00047">
    <property type="entry name" value="ig"/>
    <property type="match status" value="1"/>
</dbReference>